<dbReference type="EMBL" id="JBDFQZ010000002">
    <property type="protein sequence ID" value="KAK9747923.1"/>
    <property type="molecule type" value="Genomic_DNA"/>
</dbReference>
<protein>
    <submittedName>
        <fullName evidence="1">Uncharacterized protein</fullName>
    </submittedName>
</protein>
<dbReference type="InterPro" id="IPR025886">
    <property type="entry name" value="PP2-like"/>
</dbReference>
<reference evidence="1" key="1">
    <citation type="submission" date="2024-03" db="EMBL/GenBank/DDBJ databases">
        <title>WGS assembly of Saponaria officinalis var. Norfolk2.</title>
        <authorList>
            <person name="Jenkins J."/>
            <person name="Shu S."/>
            <person name="Grimwood J."/>
            <person name="Barry K."/>
            <person name="Goodstein D."/>
            <person name="Schmutz J."/>
            <person name="Leebens-Mack J."/>
            <person name="Osbourn A."/>
        </authorList>
    </citation>
    <scope>NUCLEOTIDE SEQUENCE [LARGE SCALE GENOMIC DNA]</scope>
    <source>
        <strain evidence="1">JIC</strain>
    </source>
</reference>
<dbReference type="Proteomes" id="UP001443914">
    <property type="component" value="Unassembled WGS sequence"/>
</dbReference>
<dbReference type="AlphaFoldDB" id="A0AAW1MQ78"/>
<organism evidence="1 2">
    <name type="scientific">Saponaria officinalis</name>
    <name type="common">Common soapwort</name>
    <name type="synonym">Lychnis saponaria</name>
    <dbReference type="NCBI Taxonomy" id="3572"/>
    <lineage>
        <taxon>Eukaryota</taxon>
        <taxon>Viridiplantae</taxon>
        <taxon>Streptophyta</taxon>
        <taxon>Embryophyta</taxon>
        <taxon>Tracheophyta</taxon>
        <taxon>Spermatophyta</taxon>
        <taxon>Magnoliopsida</taxon>
        <taxon>eudicotyledons</taxon>
        <taxon>Gunneridae</taxon>
        <taxon>Pentapetalae</taxon>
        <taxon>Caryophyllales</taxon>
        <taxon>Caryophyllaceae</taxon>
        <taxon>Caryophylleae</taxon>
        <taxon>Saponaria</taxon>
    </lineage>
</organism>
<gene>
    <name evidence="1" type="ORF">RND81_02G023600</name>
</gene>
<evidence type="ECO:0000313" key="2">
    <source>
        <dbReference type="Proteomes" id="UP001443914"/>
    </source>
</evidence>
<keyword evidence="2" id="KW-1185">Reference proteome</keyword>
<evidence type="ECO:0000313" key="1">
    <source>
        <dbReference type="EMBL" id="KAK9747923.1"/>
    </source>
</evidence>
<comment type="caution">
    <text evidence="1">The sequence shown here is derived from an EMBL/GenBank/DDBJ whole genome shotgun (WGS) entry which is preliminary data.</text>
</comment>
<dbReference type="Pfam" id="PF14299">
    <property type="entry name" value="PP2"/>
    <property type="match status" value="1"/>
</dbReference>
<accession>A0AAW1MQ78</accession>
<name>A0AAW1MQ78_SAPOF</name>
<sequence>MLGARALSIKEGSNPEYRSWKSVPTTHEIIQNVFNKWSRKIRSREQKNFFEDSIPANWSPDPFPKSRFPECAVLTRKVCRLDIKGKIHISLLSPNTYLWHIFCV</sequence>
<proteinExistence type="predicted"/>